<accession>A0A6N2N0S8</accession>
<organism evidence="1">
    <name type="scientific">Salix viminalis</name>
    <name type="common">Common osier</name>
    <name type="synonym">Basket willow</name>
    <dbReference type="NCBI Taxonomy" id="40686"/>
    <lineage>
        <taxon>Eukaryota</taxon>
        <taxon>Viridiplantae</taxon>
        <taxon>Streptophyta</taxon>
        <taxon>Embryophyta</taxon>
        <taxon>Tracheophyta</taxon>
        <taxon>Spermatophyta</taxon>
        <taxon>Magnoliopsida</taxon>
        <taxon>eudicotyledons</taxon>
        <taxon>Gunneridae</taxon>
        <taxon>Pentapetalae</taxon>
        <taxon>rosids</taxon>
        <taxon>fabids</taxon>
        <taxon>Malpighiales</taxon>
        <taxon>Salicaceae</taxon>
        <taxon>Saliceae</taxon>
        <taxon>Salix</taxon>
    </lineage>
</organism>
<sequence>MSSRENKNCHAQVCVPWHREEGEQLICYLYSLYWECLKLYSRLPSLLKATNYFGNPTRNTESTSLLLHQASIRVTMQE</sequence>
<gene>
    <name evidence="1" type="ORF">SVIM_LOCUS426244</name>
</gene>
<dbReference type="AlphaFoldDB" id="A0A6N2N0S8"/>
<protein>
    <submittedName>
        <fullName evidence="1">Uncharacterized protein</fullName>
    </submittedName>
</protein>
<evidence type="ECO:0000313" key="1">
    <source>
        <dbReference type="EMBL" id="VFU58369.1"/>
    </source>
</evidence>
<proteinExistence type="predicted"/>
<dbReference type="EMBL" id="CAADRP010001985">
    <property type="protein sequence ID" value="VFU58369.1"/>
    <property type="molecule type" value="Genomic_DNA"/>
</dbReference>
<name>A0A6N2N0S8_SALVM</name>
<reference evidence="1" key="1">
    <citation type="submission" date="2019-03" db="EMBL/GenBank/DDBJ databases">
        <authorList>
            <person name="Mank J."/>
            <person name="Almeida P."/>
        </authorList>
    </citation>
    <scope>NUCLEOTIDE SEQUENCE</scope>
    <source>
        <strain evidence="1">78183</strain>
    </source>
</reference>